<feature type="non-terminal residue" evidence="1">
    <location>
        <position position="1"/>
    </location>
</feature>
<comment type="caution">
    <text evidence="1">The sequence shown here is derived from an EMBL/GenBank/DDBJ whole genome shotgun (WGS) entry which is preliminary data.</text>
</comment>
<dbReference type="AlphaFoldDB" id="A0A8S3YWE0"/>
<sequence length="449" mass="51026">NALETADTTAFHLFEEFLDLLGLTNLTSSLKEIVKRKEVYKHIFHLCPDTDDSFINLEFGSLLFKMRYQFPQAFKLWEKQFNNPTSIFDALKKYAYRPFHNDPQKDVIDPRTYMFVRFFLDEAKAAGKDVALPTTWSQNTAELKTESKKGVQMPENINNVDVLICANVVYGITVSILSGLISPESLHDAAIAQIYHNASTLIAYEIQTNLSSRPELTMPFYPSQMQFYWMVSKTVAALDAARVQRPLPVQVMEEVHEVLQNVAKGSMTKYILSEAKADEHGDVYFDGFLGNADLTQDNQQLLRGEDRIYTTAMAVNALLGTWTRFNETSSKSSWKKDVPPQVEQVVDASVRWLTKYTFSGNYEPWNAVFSVVEKDKSMVINQYPANLFQDVNGTVLPWSKSYNVVTDILAIKGYIPPTQYASLFPFWSSEALTYSATLLAISRYKEIVG</sequence>
<accession>A0A8S3YWE0</accession>
<protein>
    <submittedName>
        <fullName evidence="1">Uncharacterized protein</fullName>
    </submittedName>
</protein>
<reference evidence="1" key="1">
    <citation type="submission" date="2021-04" db="EMBL/GenBank/DDBJ databases">
        <authorList>
            <consortium name="Molecular Ecology Group"/>
        </authorList>
    </citation>
    <scope>NUCLEOTIDE SEQUENCE</scope>
</reference>
<keyword evidence="2" id="KW-1185">Reference proteome</keyword>
<dbReference type="Proteomes" id="UP000678393">
    <property type="component" value="Unassembled WGS sequence"/>
</dbReference>
<organism evidence="1 2">
    <name type="scientific">Candidula unifasciata</name>
    <dbReference type="NCBI Taxonomy" id="100452"/>
    <lineage>
        <taxon>Eukaryota</taxon>
        <taxon>Metazoa</taxon>
        <taxon>Spiralia</taxon>
        <taxon>Lophotrochozoa</taxon>
        <taxon>Mollusca</taxon>
        <taxon>Gastropoda</taxon>
        <taxon>Heterobranchia</taxon>
        <taxon>Euthyneura</taxon>
        <taxon>Panpulmonata</taxon>
        <taxon>Eupulmonata</taxon>
        <taxon>Stylommatophora</taxon>
        <taxon>Helicina</taxon>
        <taxon>Helicoidea</taxon>
        <taxon>Geomitridae</taxon>
        <taxon>Candidula</taxon>
    </lineage>
</organism>
<evidence type="ECO:0000313" key="2">
    <source>
        <dbReference type="Proteomes" id="UP000678393"/>
    </source>
</evidence>
<dbReference type="EMBL" id="CAJHNH020000570">
    <property type="protein sequence ID" value="CAG5118556.1"/>
    <property type="molecule type" value="Genomic_DNA"/>
</dbReference>
<gene>
    <name evidence="1" type="ORF">CUNI_LOCUS4114</name>
</gene>
<proteinExistence type="predicted"/>
<dbReference type="OrthoDB" id="10025474at2759"/>
<name>A0A8S3YWE0_9EUPU</name>
<evidence type="ECO:0000313" key="1">
    <source>
        <dbReference type="EMBL" id="CAG5118556.1"/>
    </source>
</evidence>